<gene>
    <name evidence="1" type="ORF">STRCR_0882</name>
</gene>
<protein>
    <submittedName>
        <fullName evidence="1">Uncharacterized protein</fullName>
    </submittedName>
</protein>
<comment type="caution">
    <text evidence="1">The sequence shown here is derived from an EMBL/GenBank/DDBJ whole genome shotgun (WGS) entry which is preliminary data.</text>
</comment>
<name>G5JSA4_STRCG</name>
<keyword evidence="2" id="KW-1185">Reference proteome</keyword>
<reference evidence="1" key="1">
    <citation type="submission" date="2011-07" db="EMBL/GenBank/DDBJ databases">
        <authorList>
            <person name="Stanhope M.J."/>
            <person name="Durkin A.S."/>
            <person name="Hostetler J."/>
            <person name="Kim M."/>
            <person name="Radune D."/>
            <person name="Singh I."/>
            <person name="Town C.D."/>
        </authorList>
    </citation>
    <scope>NUCLEOTIDE SEQUENCE [LARGE SCALE GENOMIC DNA]</scope>
    <source>
        <strain evidence="1">HS-6</strain>
    </source>
</reference>
<dbReference type="EMBL" id="AEUV02000002">
    <property type="protein sequence ID" value="EHI74814.1"/>
    <property type="molecule type" value="Genomic_DNA"/>
</dbReference>
<evidence type="ECO:0000313" key="1">
    <source>
        <dbReference type="EMBL" id="EHI74814.1"/>
    </source>
</evidence>
<accession>G5JSA4</accession>
<dbReference type="Proteomes" id="UP000004322">
    <property type="component" value="Unassembled WGS sequence"/>
</dbReference>
<sequence>MMTWLSPTTNTHLISKANFLIVSKIVRTQATSLGMPLLIFEPKSQKSRYESGTDVYDGFPLTHK</sequence>
<dbReference type="AlphaFoldDB" id="G5JSA4"/>
<proteinExistence type="predicted"/>
<evidence type="ECO:0000313" key="2">
    <source>
        <dbReference type="Proteomes" id="UP000004322"/>
    </source>
</evidence>
<organism evidence="1 2">
    <name type="scientific">Streptococcus criceti HS-6</name>
    <dbReference type="NCBI Taxonomy" id="873449"/>
    <lineage>
        <taxon>Bacteria</taxon>
        <taxon>Bacillati</taxon>
        <taxon>Bacillota</taxon>
        <taxon>Bacilli</taxon>
        <taxon>Lactobacillales</taxon>
        <taxon>Streptococcaceae</taxon>
        <taxon>Streptococcus</taxon>
    </lineage>
</organism>
<dbReference type="STRING" id="873449.STRCR_0882"/>